<reference evidence="14" key="2">
    <citation type="submission" date="2025-08" db="UniProtKB">
        <authorList>
            <consortium name="RefSeq"/>
        </authorList>
    </citation>
    <scope>IDENTIFICATION</scope>
    <source>
        <tissue evidence="14">Young leaves</tissue>
    </source>
</reference>
<dbReference type="GO" id="GO:0004674">
    <property type="term" value="F:protein serine/threonine kinase activity"/>
    <property type="evidence" value="ECO:0007669"/>
    <property type="project" value="UniProtKB-EC"/>
</dbReference>
<dbReference type="InterPro" id="IPR011009">
    <property type="entry name" value="Kinase-like_dom_sf"/>
</dbReference>
<proteinExistence type="predicted"/>
<dbReference type="InterPro" id="IPR000719">
    <property type="entry name" value="Prot_kinase_dom"/>
</dbReference>
<dbReference type="PANTHER" id="PTHR27000:SF439">
    <property type="entry name" value="RECEPTOR-LIKE PROTEIN KINASE 7"/>
    <property type="match status" value="1"/>
</dbReference>
<evidence type="ECO:0000313" key="14">
    <source>
        <dbReference type="RefSeq" id="XP_038986296.1"/>
    </source>
</evidence>
<dbReference type="Gene3D" id="1.10.510.10">
    <property type="entry name" value="Transferase(Phosphotransferase) domain 1"/>
    <property type="match status" value="2"/>
</dbReference>
<dbReference type="OrthoDB" id="676979at2759"/>
<gene>
    <name evidence="14" type="primary">LOC103710284</name>
</gene>
<dbReference type="PROSITE" id="PS50011">
    <property type="entry name" value="PROTEIN_KINASE_DOM"/>
    <property type="match status" value="1"/>
</dbReference>
<comment type="subcellular location">
    <subcellularLocation>
        <location evidence="1">Cell membrane</location>
        <topology evidence="1">Single-pass membrane protein</topology>
    </subcellularLocation>
</comment>
<reference evidence="13" key="1">
    <citation type="journal article" date="2019" name="Nat. Commun.">
        <title>Genome-wide association mapping of date palm fruit traits.</title>
        <authorList>
            <person name="Hazzouri K.M."/>
            <person name="Gros-Balthazard M."/>
            <person name="Flowers J.M."/>
            <person name="Copetti D."/>
            <person name="Lemansour A."/>
            <person name="Lebrun M."/>
            <person name="Masmoudi K."/>
            <person name="Ferrand S."/>
            <person name="Dhar M.I."/>
            <person name="Fresquez Z.A."/>
            <person name="Rosas U."/>
            <person name="Zhang J."/>
            <person name="Talag J."/>
            <person name="Lee S."/>
            <person name="Kudrna D."/>
            <person name="Powell R.F."/>
            <person name="Leitch I.J."/>
            <person name="Krueger R.R."/>
            <person name="Wing R.A."/>
            <person name="Amiri K.M.A."/>
            <person name="Purugganan M.D."/>
        </authorList>
    </citation>
    <scope>NUCLEOTIDE SEQUENCE [LARGE SCALE GENOMIC DNA]</scope>
    <source>
        <strain evidence="13">cv. Khalas</strain>
    </source>
</reference>
<dbReference type="InterPro" id="IPR055414">
    <property type="entry name" value="LRR_R13L4/SHOC2-like"/>
</dbReference>
<evidence type="ECO:0000256" key="5">
    <source>
        <dbReference type="ARBA" id="ARBA00022737"/>
    </source>
</evidence>
<protein>
    <submittedName>
        <fullName evidence="14">Probably inactive leucine-rich repeat receptor-like protein kinase At2g25790</fullName>
    </submittedName>
</protein>
<keyword evidence="9" id="KW-0325">Glycoprotein</keyword>
<sequence>MRPYASVTLLLHLLPFLSTCFSSEEYEFRALLSVRSSISDPLNVLSSWSNSTTSFCNWHGITCDGNSTSHVSIVRLSAKNLSGSLPFVLFSLPFIHTLDLSSNGFSGGIPPEAFSNLSSSLRYLNLTNNHLSGPIPLRSNGPNKIINSSLEILDLSNNYFTGGVPDGISDDFPRLKVLDLGGNSLRGPIPSSISKLRTLEFLTLASNELVGRIPPELGEITTLRFIYVGYNNLSGEIPPEIGNLTALNHLDLVYNNLTGEIPGSIRNLHKLRYLFLYQNRLSGPIPPSIYNLTDLISLDLSENDLTGEISEEVIKLENLEVLQLFSNRLEGTIPRSIAALPRLQVLQLWSNRLSGEIPADLGRGNNLTVLDLSSNNLTGGVPEHLCYSRRLVKLILFSNFLEGEIPGGLSGCRSLERVRIENNRLSGEIPPEFTKLPLVYYLDASGNGFSGRIDGRSWEMPALQMLSLARNDLAGPLPDSFGSGSIKNLDLSENHFSGGIPAGFGRFSELARLKLSKNQLSGPIPEAIAECKKLVSLDVSKNQLSGEIPAGLSDLPVLTELDLSENRFSGEIPQDLGKTGTLVFVNFSHNHFHGSLPATGAFLSANASSIAGNPGLCGGTARSGLPPCTAAVEKTPCRFSVFFPMAVLLILMLSVLLFLLIRRRRREHIYLKKVEINGNGVWEVRVFDEKASKGITANALSTSIKEGKFAVHDGAGDGMLFAVRNATDIPRIGWAEVTEMGRFRHRNVVGLAGACRSETSWVLIYEPVNGGRSLSVALTELSWEKRCRVAVGIARALHCLHLRGMLLHGSLTADNNVVLDGDGVARLLVNLFPPGIEEGKGAEYTEKSDVYSFGVLLVGLLTGRCHVDAEAGKHGGVVEWARHLYSECHLDTWIDPAMRGQHAEYRDEMIRTMELAVRCTSVDPMERPCMKEVVKVLVKSIEKPGPWISKIKRALPI</sequence>
<evidence type="ECO:0000256" key="8">
    <source>
        <dbReference type="ARBA" id="ARBA00023170"/>
    </source>
</evidence>
<dbReference type="KEGG" id="pda:103710284"/>
<dbReference type="SUPFAM" id="SSF56112">
    <property type="entry name" value="Protein kinase-like (PK-like)"/>
    <property type="match status" value="1"/>
</dbReference>
<keyword evidence="4 11" id="KW-0732">Signal</keyword>
<dbReference type="Pfam" id="PF13855">
    <property type="entry name" value="LRR_8"/>
    <property type="match status" value="2"/>
</dbReference>
<evidence type="ECO:0000256" key="6">
    <source>
        <dbReference type="ARBA" id="ARBA00022989"/>
    </source>
</evidence>
<dbReference type="InterPro" id="IPR003591">
    <property type="entry name" value="Leu-rich_rpt_typical-subtyp"/>
</dbReference>
<evidence type="ECO:0000313" key="13">
    <source>
        <dbReference type="Proteomes" id="UP000228380"/>
    </source>
</evidence>
<dbReference type="InterPro" id="IPR001245">
    <property type="entry name" value="Ser-Thr/Tyr_kinase_cat_dom"/>
</dbReference>
<feature type="chain" id="PRO_5034622419" evidence="11">
    <location>
        <begin position="23"/>
        <end position="957"/>
    </location>
</feature>
<dbReference type="Proteomes" id="UP000228380">
    <property type="component" value="Chromosome 9"/>
</dbReference>
<evidence type="ECO:0000256" key="10">
    <source>
        <dbReference type="SAM" id="Phobius"/>
    </source>
</evidence>
<evidence type="ECO:0000256" key="7">
    <source>
        <dbReference type="ARBA" id="ARBA00023136"/>
    </source>
</evidence>
<keyword evidence="7 10" id="KW-0472">Membrane</keyword>
<evidence type="ECO:0000259" key="12">
    <source>
        <dbReference type="PROSITE" id="PS50011"/>
    </source>
</evidence>
<evidence type="ECO:0000256" key="1">
    <source>
        <dbReference type="ARBA" id="ARBA00004162"/>
    </source>
</evidence>
<dbReference type="SUPFAM" id="SSF52058">
    <property type="entry name" value="L domain-like"/>
    <property type="match status" value="3"/>
</dbReference>
<feature type="transmembrane region" description="Helical" evidence="10">
    <location>
        <begin position="641"/>
        <end position="661"/>
    </location>
</feature>
<evidence type="ECO:0000256" key="9">
    <source>
        <dbReference type="ARBA" id="ARBA00023180"/>
    </source>
</evidence>
<keyword evidence="6 10" id="KW-1133">Transmembrane helix</keyword>
<feature type="domain" description="Protein kinase" evidence="12">
    <location>
        <begin position="671"/>
        <end position="948"/>
    </location>
</feature>
<dbReference type="FunFam" id="3.80.10.10:FF:000726">
    <property type="entry name" value="Probably inactive leucine-rich repeat receptor-like protein kinase"/>
    <property type="match status" value="1"/>
</dbReference>
<dbReference type="Pfam" id="PF23598">
    <property type="entry name" value="LRR_14"/>
    <property type="match status" value="1"/>
</dbReference>
<evidence type="ECO:0000256" key="11">
    <source>
        <dbReference type="SAM" id="SignalP"/>
    </source>
</evidence>
<name>A0A8B9AHV3_PHODC</name>
<dbReference type="Pfam" id="PF00560">
    <property type="entry name" value="LRR_1"/>
    <property type="match status" value="5"/>
</dbReference>
<keyword evidence="2" id="KW-0433">Leucine-rich repeat</keyword>
<dbReference type="Gene3D" id="3.80.10.10">
    <property type="entry name" value="Ribonuclease Inhibitor"/>
    <property type="match status" value="4"/>
</dbReference>
<dbReference type="InterPro" id="IPR001611">
    <property type="entry name" value="Leu-rich_rpt"/>
</dbReference>
<dbReference type="Pfam" id="PF07714">
    <property type="entry name" value="PK_Tyr_Ser-Thr"/>
    <property type="match status" value="2"/>
</dbReference>
<organism evidence="13 14">
    <name type="scientific">Phoenix dactylifera</name>
    <name type="common">Date palm</name>
    <dbReference type="NCBI Taxonomy" id="42345"/>
    <lineage>
        <taxon>Eukaryota</taxon>
        <taxon>Viridiplantae</taxon>
        <taxon>Streptophyta</taxon>
        <taxon>Embryophyta</taxon>
        <taxon>Tracheophyta</taxon>
        <taxon>Spermatophyta</taxon>
        <taxon>Magnoliopsida</taxon>
        <taxon>Liliopsida</taxon>
        <taxon>Arecaceae</taxon>
        <taxon>Coryphoideae</taxon>
        <taxon>Phoeniceae</taxon>
        <taxon>Phoenix</taxon>
    </lineage>
</organism>
<dbReference type="AlphaFoldDB" id="A0A8B9AHV3"/>
<evidence type="ECO:0000256" key="3">
    <source>
        <dbReference type="ARBA" id="ARBA00022692"/>
    </source>
</evidence>
<dbReference type="GeneID" id="103710284"/>
<dbReference type="PANTHER" id="PTHR27000">
    <property type="entry name" value="LEUCINE-RICH REPEAT RECEPTOR-LIKE PROTEIN KINASE FAMILY PROTEIN-RELATED"/>
    <property type="match status" value="1"/>
</dbReference>
<evidence type="ECO:0000256" key="2">
    <source>
        <dbReference type="ARBA" id="ARBA00022614"/>
    </source>
</evidence>
<dbReference type="Pfam" id="PF08263">
    <property type="entry name" value="LRRNT_2"/>
    <property type="match status" value="1"/>
</dbReference>
<dbReference type="GO" id="GO:0005524">
    <property type="term" value="F:ATP binding"/>
    <property type="evidence" value="ECO:0007669"/>
    <property type="project" value="InterPro"/>
</dbReference>
<keyword evidence="13" id="KW-1185">Reference proteome</keyword>
<dbReference type="FunFam" id="3.80.10.10:FF:000905">
    <property type="entry name" value="Receptor-like protein kinase 7"/>
    <property type="match status" value="1"/>
</dbReference>
<keyword evidence="5" id="KW-0677">Repeat</keyword>
<dbReference type="InterPro" id="IPR013210">
    <property type="entry name" value="LRR_N_plant-typ"/>
</dbReference>
<dbReference type="InterPro" id="IPR032675">
    <property type="entry name" value="LRR_dom_sf"/>
</dbReference>
<dbReference type="SMART" id="SM00369">
    <property type="entry name" value="LRR_TYP"/>
    <property type="match status" value="8"/>
</dbReference>
<dbReference type="RefSeq" id="XP_038986296.1">
    <property type="nucleotide sequence ID" value="XM_039130368.1"/>
</dbReference>
<dbReference type="GO" id="GO:0005886">
    <property type="term" value="C:plasma membrane"/>
    <property type="evidence" value="ECO:0007669"/>
    <property type="project" value="UniProtKB-SubCell"/>
</dbReference>
<accession>A0A8B9AHV3</accession>
<evidence type="ECO:0000256" key="4">
    <source>
        <dbReference type="ARBA" id="ARBA00022729"/>
    </source>
</evidence>
<keyword evidence="8" id="KW-0675">Receptor</keyword>
<keyword evidence="3 10" id="KW-0812">Transmembrane</keyword>
<feature type="signal peptide" evidence="11">
    <location>
        <begin position="1"/>
        <end position="22"/>
    </location>
</feature>